<keyword evidence="3" id="KW-1185">Reference proteome</keyword>
<gene>
    <name evidence="2" type="ORF">BJ508DRAFT_307364</name>
</gene>
<protein>
    <submittedName>
        <fullName evidence="2">Uncharacterized protein</fullName>
    </submittedName>
</protein>
<accession>A0A3N4I8U5</accession>
<proteinExistence type="predicted"/>
<dbReference type="AlphaFoldDB" id="A0A3N4I8U5"/>
<evidence type="ECO:0000313" key="2">
    <source>
        <dbReference type="EMBL" id="RPA80550.1"/>
    </source>
</evidence>
<feature type="compositionally biased region" description="Polar residues" evidence="1">
    <location>
        <begin position="210"/>
        <end position="226"/>
    </location>
</feature>
<name>A0A3N4I8U5_ASCIM</name>
<feature type="region of interest" description="Disordered" evidence="1">
    <location>
        <begin position="195"/>
        <end position="226"/>
    </location>
</feature>
<sequence length="342" mass="38430">MGSDDGTSNEVGVQICPQCRTPNHKTDSDTHTIKCIECQTDIRILEDVTNPSPETPTSLASTNSTASLKEAVHQYNQHALECEVCRTPMKSYLRRIPRCVTGFRIAEPIRDEFEQQRQSRISKNMSRSIRIAILGVKGYCLGVVDVLNTILQAEMESAHESDIRFRLNKGDSSRADRTEETIRFTRIFTVKKKLNAPSKPEQRQGGKIPSMNTLKQQSSTGVSSEQSADLLWSSDIKSFNDPHLDVPLEDVAHDIEQNHDTVDPEELGAYPIYYYQLEPVLKMQPASPDPGDEKEASGEKERTVSHRPSPWLPVDNQDQNLELAPIWVKTPSFYHQVANGLA</sequence>
<evidence type="ECO:0000313" key="3">
    <source>
        <dbReference type="Proteomes" id="UP000275078"/>
    </source>
</evidence>
<dbReference type="Proteomes" id="UP000275078">
    <property type="component" value="Unassembled WGS sequence"/>
</dbReference>
<dbReference type="STRING" id="1160509.A0A3N4I8U5"/>
<feature type="compositionally biased region" description="Basic and acidic residues" evidence="1">
    <location>
        <begin position="291"/>
        <end position="304"/>
    </location>
</feature>
<evidence type="ECO:0000256" key="1">
    <source>
        <dbReference type="SAM" id="MobiDB-lite"/>
    </source>
</evidence>
<organism evidence="2 3">
    <name type="scientific">Ascobolus immersus RN42</name>
    <dbReference type="NCBI Taxonomy" id="1160509"/>
    <lineage>
        <taxon>Eukaryota</taxon>
        <taxon>Fungi</taxon>
        <taxon>Dikarya</taxon>
        <taxon>Ascomycota</taxon>
        <taxon>Pezizomycotina</taxon>
        <taxon>Pezizomycetes</taxon>
        <taxon>Pezizales</taxon>
        <taxon>Ascobolaceae</taxon>
        <taxon>Ascobolus</taxon>
    </lineage>
</organism>
<dbReference type="EMBL" id="ML119687">
    <property type="protein sequence ID" value="RPA80550.1"/>
    <property type="molecule type" value="Genomic_DNA"/>
</dbReference>
<feature type="region of interest" description="Disordered" evidence="1">
    <location>
        <begin position="283"/>
        <end position="316"/>
    </location>
</feature>
<reference evidence="2 3" key="1">
    <citation type="journal article" date="2018" name="Nat. Ecol. Evol.">
        <title>Pezizomycetes genomes reveal the molecular basis of ectomycorrhizal truffle lifestyle.</title>
        <authorList>
            <person name="Murat C."/>
            <person name="Payen T."/>
            <person name="Noel B."/>
            <person name="Kuo A."/>
            <person name="Morin E."/>
            <person name="Chen J."/>
            <person name="Kohler A."/>
            <person name="Krizsan K."/>
            <person name="Balestrini R."/>
            <person name="Da Silva C."/>
            <person name="Montanini B."/>
            <person name="Hainaut M."/>
            <person name="Levati E."/>
            <person name="Barry K.W."/>
            <person name="Belfiori B."/>
            <person name="Cichocki N."/>
            <person name="Clum A."/>
            <person name="Dockter R.B."/>
            <person name="Fauchery L."/>
            <person name="Guy J."/>
            <person name="Iotti M."/>
            <person name="Le Tacon F."/>
            <person name="Lindquist E.A."/>
            <person name="Lipzen A."/>
            <person name="Malagnac F."/>
            <person name="Mello A."/>
            <person name="Molinier V."/>
            <person name="Miyauchi S."/>
            <person name="Poulain J."/>
            <person name="Riccioni C."/>
            <person name="Rubini A."/>
            <person name="Sitrit Y."/>
            <person name="Splivallo R."/>
            <person name="Traeger S."/>
            <person name="Wang M."/>
            <person name="Zifcakova L."/>
            <person name="Wipf D."/>
            <person name="Zambonelli A."/>
            <person name="Paolocci F."/>
            <person name="Nowrousian M."/>
            <person name="Ottonello S."/>
            <person name="Baldrian P."/>
            <person name="Spatafora J.W."/>
            <person name="Henrissat B."/>
            <person name="Nagy L.G."/>
            <person name="Aury J.M."/>
            <person name="Wincker P."/>
            <person name="Grigoriev I.V."/>
            <person name="Bonfante P."/>
            <person name="Martin F.M."/>
        </authorList>
    </citation>
    <scope>NUCLEOTIDE SEQUENCE [LARGE SCALE GENOMIC DNA]</scope>
    <source>
        <strain evidence="2 3">RN42</strain>
    </source>
</reference>